<keyword evidence="1" id="KW-0812">Transmembrane</keyword>
<gene>
    <name evidence="2" type="ORF">SAMN04488010_1874</name>
</gene>
<evidence type="ECO:0000256" key="1">
    <source>
        <dbReference type="SAM" id="Phobius"/>
    </source>
</evidence>
<keyword evidence="1" id="KW-0472">Membrane</keyword>
<keyword evidence="3" id="KW-1185">Reference proteome</keyword>
<keyword evidence="1" id="KW-1133">Transmembrane helix</keyword>
<dbReference type="EMBL" id="FOYX01000001">
    <property type="protein sequence ID" value="SFR67294.1"/>
    <property type="molecule type" value="Genomic_DNA"/>
</dbReference>
<organism evidence="2 3">
    <name type="scientific">Maribacter stanieri</name>
    <dbReference type="NCBI Taxonomy" id="440514"/>
    <lineage>
        <taxon>Bacteria</taxon>
        <taxon>Pseudomonadati</taxon>
        <taxon>Bacteroidota</taxon>
        <taxon>Flavobacteriia</taxon>
        <taxon>Flavobacteriales</taxon>
        <taxon>Flavobacteriaceae</taxon>
        <taxon>Maribacter</taxon>
    </lineage>
</organism>
<sequence length="59" mass="6453">MTTFLTIFLVLVGINIALVVVSLLSVSQKPKTSSQKLSDQRPTAIYPLDLLTTSYKKAV</sequence>
<feature type="transmembrane region" description="Helical" evidence="1">
    <location>
        <begin position="6"/>
        <end position="26"/>
    </location>
</feature>
<dbReference type="AlphaFoldDB" id="A0A1I6IKT8"/>
<dbReference type="STRING" id="440514.SAMN04488010_1874"/>
<reference evidence="3" key="1">
    <citation type="submission" date="2016-10" db="EMBL/GenBank/DDBJ databases">
        <authorList>
            <person name="Varghese N."/>
            <person name="Submissions S."/>
        </authorList>
    </citation>
    <scope>NUCLEOTIDE SEQUENCE [LARGE SCALE GENOMIC DNA]</scope>
    <source>
        <strain evidence="3">DSM 19891</strain>
    </source>
</reference>
<evidence type="ECO:0000313" key="2">
    <source>
        <dbReference type="EMBL" id="SFR67294.1"/>
    </source>
</evidence>
<protein>
    <submittedName>
        <fullName evidence="2">Uncharacterized protein</fullName>
    </submittedName>
</protein>
<evidence type="ECO:0000313" key="3">
    <source>
        <dbReference type="Proteomes" id="UP000199462"/>
    </source>
</evidence>
<name>A0A1I6IKT8_9FLAO</name>
<dbReference type="RefSeq" id="WP_027064329.1">
    <property type="nucleotide sequence ID" value="NZ_CANMGB010000001.1"/>
</dbReference>
<dbReference type="Proteomes" id="UP000199462">
    <property type="component" value="Unassembled WGS sequence"/>
</dbReference>
<accession>A0A1I6IKT8</accession>
<proteinExistence type="predicted"/>